<dbReference type="STRING" id="1913578.LPB140_10695"/>
<evidence type="ECO:0000259" key="2">
    <source>
        <dbReference type="Pfam" id="PF13472"/>
    </source>
</evidence>
<dbReference type="KEGG" id="sphl:LPB140_10695"/>
<dbReference type="InterPro" id="IPR051532">
    <property type="entry name" value="Ester_Hydrolysis_Enzymes"/>
</dbReference>
<organism evidence="3 4">
    <name type="scientific">Sphingorhabdus lutea</name>
    <dbReference type="NCBI Taxonomy" id="1913578"/>
    <lineage>
        <taxon>Bacteria</taxon>
        <taxon>Pseudomonadati</taxon>
        <taxon>Pseudomonadota</taxon>
        <taxon>Alphaproteobacteria</taxon>
        <taxon>Sphingomonadales</taxon>
        <taxon>Sphingomonadaceae</taxon>
        <taxon>Sphingorhabdus</taxon>
    </lineage>
</organism>
<protein>
    <recommendedName>
        <fullName evidence="2">SGNH hydrolase-type esterase domain-containing protein</fullName>
    </recommendedName>
</protein>
<reference evidence="3 4" key="1">
    <citation type="submission" date="2016-11" db="EMBL/GenBank/DDBJ databases">
        <title>Sphingorhabdus sp. LPB0140, isolated from marine environment.</title>
        <authorList>
            <person name="Kim E."/>
            <person name="Yi H."/>
        </authorList>
    </citation>
    <scope>NUCLEOTIDE SEQUENCE [LARGE SCALE GENOMIC DNA]</scope>
    <source>
        <strain evidence="3 4">LPB0140</strain>
    </source>
</reference>
<dbReference type="EMBL" id="CP018154">
    <property type="protein sequence ID" value="APG63795.1"/>
    <property type="molecule type" value="Genomic_DNA"/>
</dbReference>
<dbReference type="Proteomes" id="UP000242561">
    <property type="component" value="Chromosome"/>
</dbReference>
<dbReference type="SUPFAM" id="SSF52266">
    <property type="entry name" value="SGNH hydrolase"/>
    <property type="match status" value="1"/>
</dbReference>
<dbReference type="RefSeq" id="WP_072560889.1">
    <property type="nucleotide sequence ID" value="NZ_CP018154.1"/>
</dbReference>
<dbReference type="OrthoDB" id="9786188at2"/>
<dbReference type="Pfam" id="PF13472">
    <property type="entry name" value="Lipase_GDSL_2"/>
    <property type="match status" value="1"/>
</dbReference>
<sequence length="237" mass="25851">MRLFNFIRYGVLILFFQGLSACDGQTTAGIDQQQQNNMVDVAKPQQEDAKFLVLAFGDSLYAGYGLKSGEGLVPMLQSSLQADGMSVKVHPAGVSGDTTMAGLKRFSFVLDNLKRKPDLILLGLGGNDMLRGISPAQTAENLTQMMDIAKSKNIPVMLTGMIAPTNMGAEYVNKFNAIYPKLAKKYQANLYPFILDGVVTDKKYMLPDAIHPNAEGIKIIVNRISPMVNDSLQKAAR</sequence>
<keyword evidence="1" id="KW-0732">Signal</keyword>
<dbReference type="PROSITE" id="PS51257">
    <property type="entry name" value="PROKAR_LIPOPROTEIN"/>
    <property type="match status" value="1"/>
</dbReference>
<dbReference type="Gene3D" id="3.40.50.1110">
    <property type="entry name" value="SGNH hydrolase"/>
    <property type="match status" value="1"/>
</dbReference>
<dbReference type="AlphaFoldDB" id="A0A1L3JF84"/>
<evidence type="ECO:0000313" key="3">
    <source>
        <dbReference type="EMBL" id="APG63795.1"/>
    </source>
</evidence>
<feature type="domain" description="SGNH hydrolase-type esterase" evidence="2">
    <location>
        <begin position="55"/>
        <end position="216"/>
    </location>
</feature>
<proteinExistence type="predicted"/>
<accession>A0A1L3JF84</accession>
<dbReference type="InterPro" id="IPR036514">
    <property type="entry name" value="SGNH_hydro_sf"/>
</dbReference>
<dbReference type="PANTHER" id="PTHR30383">
    <property type="entry name" value="THIOESTERASE 1/PROTEASE 1/LYSOPHOSPHOLIPASE L1"/>
    <property type="match status" value="1"/>
</dbReference>
<gene>
    <name evidence="3" type="ORF">LPB140_10695</name>
</gene>
<keyword evidence="4" id="KW-1185">Reference proteome</keyword>
<evidence type="ECO:0000313" key="4">
    <source>
        <dbReference type="Proteomes" id="UP000242561"/>
    </source>
</evidence>
<dbReference type="InterPro" id="IPR013830">
    <property type="entry name" value="SGNH_hydro"/>
</dbReference>
<dbReference type="CDD" id="cd01822">
    <property type="entry name" value="Lysophospholipase_L1_like"/>
    <property type="match status" value="1"/>
</dbReference>
<feature type="signal peptide" evidence="1">
    <location>
        <begin position="1"/>
        <end position="21"/>
    </location>
</feature>
<dbReference type="GO" id="GO:0004622">
    <property type="term" value="F:phosphatidylcholine lysophospholipase activity"/>
    <property type="evidence" value="ECO:0007669"/>
    <property type="project" value="TreeGrafter"/>
</dbReference>
<name>A0A1L3JF84_9SPHN</name>
<feature type="chain" id="PRO_5013267436" description="SGNH hydrolase-type esterase domain-containing protein" evidence="1">
    <location>
        <begin position="22"/>
        <end position="237"/>
    </location>
</feature>
<evidence type="ECO:0000256" key="1">
    <source>
        <dbReference type="SAM" id="SignalP"/>
    </source>
</evidence>
<dbReference type="PANTHER" id="PTHR30383:SF24">
    <property type="entry name" value="THIOESTERASE 1_PROTEASE 1_LYSOPHOSPHOLIPASE L1"/>
    <property type="match status" value="1"/>
</dbReference>